<evidence type="ECO:0000313" key="3">
    <source>
        <dbReference type="EMBL" id="MFD2613050.1"/>
    </source>
</evidence>
<dbReference type="GO" id="GO:0008441">
    <property type="term" value="F:3'(2'),5'-bisphosphate nucleotidase activity"/>
    <property type="evidence" value="ECO:0007669"/>
    <property type="project" value="UniProtKB-EC"/>
</dbReference>
<dbReference type="Gene3D" id="3.90.1640.10">
    <property type="entry name" value="inorganic pyrophosphatase (n-terminal core)"/>
    <property type="match status" value="1"/>
</dbReference>
<evidence type="ECO:0000259" key="2">
    <source>
        <dbReference type="Pfam" id="PF02272"/>
    </source>
</evidence>
<dbReference type="RefSeq" id="WP_377602936.1">
    <property type="nucleotide sequence ID" value="NZ_JBHUME010000007.1"/>
</dbReference>
<dbReference type="Gene3D" id="3.10.310.30">
    <property type="match status" value="1"/>
</dbReference>
<dbReference type="InterPro" id="IPR001667">
    <property type="entry name" value="DDH_dom"/>
</dbReference>
<sequence length="333" mass="36054">MSGSAARAAVYGNQLEEAARFLKENDDFLVVSHIQPDGDAASSTVAIGLLLEQLQKNFLLINEGSVPRKLSFLPKYSEIVNLSENPAKGKFKHIISVDCADYSRIGSVASMFTEDAIVLNIDHHPTNDEFGAVNLIRTDAAATVEILYDLFQEMKLNWNVSLATAIYTGLLTDTGGFRYSNTTSHVMNIAAEMLRLGVNGHELANELLEKSSLAHILLLKKALSTLAFTEDKQIAWVMVTAADMKDSNATNEDFEGIVNYPRNIEGVEVGLLFKETGKDTYKVGFRSAGKADVAVIAKSFGGGGHVRAAGATVQGPLEQVIQEVVNCVRSALE</sequence>
<dbReference type="EC" id="3.1.3.7" evidence="3"/>
<feature type="domain" description="DDH" evidence="1">
    <location>
        <begin position="28"/>
        <end position="169"/>
    </location>
</feature>
<dbReference type="SUPFAM" id="SSF64182">
    <property type="entry name" value="DHH phosphoesterases"/>
    <property type="match status" value="1"/>
</dbReference>
<keyword evidence="3" id="KW-0378">Hydrolase</keyword>
<evidence type="ECO:0000313" key="4">
    <source>
        <dbReference type="Proteomes" id="UP001597541"/>
    </source>
</evidence>
<feature type="domain" description="DHHA1" evidence="2">
    <location>
        <begin position="242"/>
        <end position="330"/>
    </location>
</feature>
<reference evidence="4" key="1">
    <citation type="journal article" date="2019" name="Int. J. Syst. Evol. Microbiol.">
        <title>The Global Catalogue of Microorganisms (GCM) 10K type strain sequencing project: providing services to taxonomists for standard genome sequencing and annotation.</title>
        <authorList>
            <consortium name="The Broad Institute Genomics Platform"/>
            <consortium name="The Broad Institute Genome Sequencing Center for Infectious Disease"/>
            <person name="Wu L."/>
            <person name="Ma J."/>
        </authorList>
    </citation>
    <scope>NUCLEOTIDE SEQUENCE [LARGE SCALE GENOMIC DNA]</scope>
    <source>
        <strain evidence="4">KCTC 3950</strain>
    </source>
</reference>
<dbReference type="InterPro" id="IPR038763">
    <property type="entry name" value="DHH_sf"/>
</dbReference>
<dbReference type="Proteomes" id="UP001597541">
    <property type="component" value="Unassembled WGS sequence"/>
</dbReference>
<dbReference type="InterPro" id="IPR051319">
    <property type="entry name" value="Oligoribo/pAp-PDE_c-di-AMP_PDE"/>
</dbReference>
<gene>
    <name evidence="3" type="ORF">ACFSUF_11505</name>
</gene>
<dbReference type="EMBL" id="JBHUME010000007">
    <property type="protein sequence ID" value="MFD2613050.1"/>
    <property type="molecule type" value="Genomic_DNA"/>
</dbReference>
<protein>
    <submittedName>
        <fullName evidence="3">Bifunctional oligoribonuclease/PAP phosphatase NrnA</fullName>
        <ecNumber evidence="3">3.1.3.7</ecNumber>
    </submittedName>
</protein>
<keyword evidence="4" id="KW-1185">Reference proteome</keyword>
<dbReference type="PANTHER" id="PTHR47618">
    <property type="entry name" value="BIFUNCTIONAL OLIGORIBONUCLEASE AND PAP PHOSPHATASE NRNA"/>
    <property type="match status" value="1"/>
</dbReference>
<comment type="caution">
    <text evidence="3">The sequence shown here is derived from an EMBL/GenBank/DDBJ whole genome shotgun (WGS) entry which is preliminary data.</text>
</comment>
<name>A0ABW5PCR4_9BACL</name>
<dbReference type="InterPro" id="IPR003156">
    <property type="entry name" value="DHHA1_dom"/>
</dbReference>
<accession>A0ABW5PCR4</accession>
<dbReference type="Pfam" id="PF02272">
    <property type="entry name" value="DHHA1"/>
    <property type="match status" value="1"/>
</dbReference>
<dbReference type="PANTHER" id="PTHR47618:SF1">
    <property type="entry name" value="BIFUNCTIONAL OLIGORIBONUCLEASE AND PAP PHOSPHATASE NRNA"/>
    <property type="match status" value="1"/>
</dbReference>
<organism evidence="3 4">
    <name type="scientific">Paenibacillus gansuensis</name>
    <dbReference type="NCBI Taxonomy" id="306542"/>
    <lineage>
        <taxon>Bacteria</taxon>
        <taxon>Bacillati</taxon>
        <taxon>Bacillota</taxon>
        <taxon>Bacilli</taxon>
        <taxon>Bacillales</taxon>
        <taxon>Paenibacillaceae</taxon>
        <taxon>Paenibacillus</taxon>
    </lineage>
</organism>
<evidence type="ECO:0000259" key="1">
    <source>
        <dbReference type="Pfam" id="PF01368"/>
    </source>
</evidence>
<proteinExistence type="predicted"/>
<dbReference type="Pfam" id="PF01368">
    <property type="entry name" value="DHH"/>
    <property type="match status" value="1"/>
</dbReference>